<accession>A0ABV6NL91</accession>
<feature type="transmembrane region" description="Helical" evidence="1">
    <location>
        <begin position="117"/>
        <end position="141"/>
    </location>
</feature>
<protein>
    <submittedName>
        <fullName evidence="3">VanZ family protein</fullName>
    </submittedName>
</protein>
<evidence type="ECO:0000259" key="2">
    <source>
        <dbReference type="Pfam" id="PF04892"/>
    </source>
</evidence>
<organism evidence="3 4">
    <name type="scientific">Halalkalibacter alkalisediminis</name>
    <dbReference type="NCBI Taxonomy" id="935616"/>
    <lineage>
        <taxon>Bacteria</taxon>
        <taxon>Bacillati</taxon>
        <taxon>Bacillota</taxon>
        <taxon>Bacilli</taxon>
        <taxon>Bacillales</taxon>
        <taxon>Bacillaceae</taxon>
        <taxon>Halalkalibacter</taxon>
    </lineage>
</organism>
<dbReference type="NCBIfam" id="NF037970">
    <property type="entry name" value="vanZ_1"/>
    <property type="match status" value="1"/>
</dbReference>
<evidence type="ECO:0000313" key="4">
    <source>
        <dbReference type="Proteomes" id="UP001589833"/>
    </source>
</evidence>
<keyword evidence="1" id="KW-0472">Membrane</keyword>
<name>A0ABV6NL91_9BACI</name>
<sequence>MRASTICPIRALAITGIETLTKSFRGLITTGEVSFSVIPEPNFTKFFDLYQFSLSNPQLLFQKAGHFLAFLLLAFLLFACFNHILKTTLYGLAFGLALEMIQPFFDRGGRMLDVLINWSGVFLFVLAYLLISRSILILEYLKETRLSEKT</sequence>
<dbReference type="Proteomes" id="UP001589833">
    <property type="component" value="Unassembled WGS sequence"/>
</dbReference>
<feature type="domain" description="VanZ-like" evidence="2">
    <location>
        <begin position="35"/>
        <end position="131"/>
    </location>
</feature>
<comment type="caution">
    <text evidence="3">The sequence shown here is derived from an EMBL/GenBank/DDBJ whole genome shotgun (WGS) entry which is preliminary data.</text>
</comment>
<reference evidence="3 4" key="1">
    <citation type="submission" date="2024-09" db="EMBL/GenBank/DDBJ databases">
        <authorList>
            <person name="Sun Q."/>
            <person name="Mori K."/>
        </authorList>
    </citation>
    <scope>NUCLEOTIDE SEQUENCE [LARGE SCALE GENOMIC DNA]</scope>
    <source>
        <strain evidence="3 4">NCAIM B.02301</strain>
    </source>
</reference>
<dbReference type="EMBL" id="JBHLTR010000045">
    <property type="protein sequence ID" value="MFC0560858.1"/>
    <property type="molecule type" value="Genomic_DNA"/>
</dbReference>
<keyword evidence="1" id="KW-0812">Transmembrane</keyword>
<keyword evidence="1" id="KW-1133">Transmembrane helix</keyword>
<proteinExistence type="predicted"/>
<evidence type="ECO:0000256" key="1">
    <source>
        <dbReference type="SAM" id="Phobius"/>
    </source>
</evidence>
<dbReference type="RefSeq" id="WP_390186969.1">
    <property type="nucleotide sequence ID" value="NZ_JBHLTR010000045.1"/>
</dbReference>
<keyword evidence="4" id="KW-1185">Reference proteome</keyword>
<evidence type="ECO:0000313" key="3">
    <source>
        <dbReference type="EMBL" id="MFC0560858.1"/>
    </source>
</evidence>
<feature type="transmembrane region" description="Helical" evidence="1">
    <location>
        <begin position="64"/>
        <end position="81"/>
    </location>
</feature>
<gene>
    <name evidence="3" type="ORF">ACFFH4_17995</name>
</gene>
<dbReference type="InterPro" id="IPR006976">
    <property type="entry name" value="VanZ-like"/>
</dbReference>
<dbReference type="Pfam" id="PF04892">
    <property type="entry name" value="VanZ"/>
    <property type="match status" value="1"/>
</dbReference>